<gene>
    <name evidence="3" type="ORF">BJ988_004999</name>
</gene>
<name>A0A7Z0DRA4_9ACTN</name>
<proteinExistence type="predicted"/>
<organism evidence="3 4">
    <name type="scientific">Nocardioides panzhihuensis</name>
    <dbReference type="NCBI Taxonomy" id="860243"/>
    <lineage>
        <taxon>Bacteria</taxon>
        <taxon>Bacillati</taxon>
        <taxon>Actinomycetota</taxon>
        <taxon>Actinomycetes</taxon>
        <taxon>Propionibacteriales</taxon>
        <taxon>Nocardioidaceae</taxon>
        <taxon>Nocardioides</taxon>
    </lineage>
</organism>
<comment type="caution">
    <text evidence="3">The sequence shown here is derived from an EMBL/GenBank/DDBJ whole genome shotgun (WGS) entry which is preliminary data.</text>
</comment>
<feature type="chain" id="PRO_5039563156" description="Fibronectin attachment protein" evidence="2">
    <location>
        <begin position="22"/>
        <end position="195"/>
    </location>
</feature>
<evidence type="ECO:0000256" key="2">
    <source>
        <dbReference type="SAM" id="SignalP"/>
    </source>
</evidence>
<dbReference type="EMBL" id="JACBZR010000001">
    <property type="protein sequence ID" value="NYI80351.1"/>
    <property type="molecule type" value="Genomic_DNA"/>
</dbReference>
<keyword evidence="4" id="KW-1185">Reference proteome</keyword>
<feature type="signal peptide" evidence="2">
    <location>
        <begin position="1"/>
        <end position="21"/>
    </location>
</feature>
<protein>
    <recommendedName>
        <fullName evidence="5">Fibronectin attachment protein</fullName>
    </recommendedName>
</protein>
<dbReference type="PROSITE" id="PS51257">
    <property type="entry name" value="PROKAR_LIPOPROTEIN"/>
    <property type="match status" value="1"/>
</dbReference>
<evidence type="ECO:0008006" key="5">
    <source>
        <dbReference type="Google" id="ProtNLM"/>
    </source>
</evidence>
<dbReference type="RefSeq" id="WP_179660550.1">
    <property type="nucleotide sequence ID" value="NZ_JACBZR010000001.1"/>
</dbReference>
<evidence type="ECO:0000313" key="4">
    <source>
        <dbReference type="Proteomes" id="UP000564496"/>
    </source>
</evidence>
<evidence type="ECO:0000313" key="3">
    <source>
        <dbReference type="EMBL" id="NYI80351.1"/>
    </source>
</evidence>
<feature type="compositionally biased region" description="Low complexity" evidence="1">
    <location>
        <begin position="22"/>
        <end position="32"/>
    </location>
</feature>
<feature type="region of interest" description="Disordered" evidence="1">
    <location>
        <begin position="22"/>
        <end position="51"/>
    </location>
</feature>
<sequence length="195" mass="20498">MTMSRASAMAALILSVALAGASCASSGDSGNSPETTDPKTTPSASPSESPVPADWKVAAIEEAQVQIPPDWTTEQAGKWTVSLVAPKDDLGSSAGFGTFLSGALGPGDLEKAAGYEKDILVGDGAENLKRLPDVTVDGSVFYHFQYETGRTWNDSYGTKDGEKLIEINWDLSKTSLDRKGADALIAKVLPTFQLL</sequence>
<dbReference type="AlphaFoldDB" id="A0A7Z0DRA4"/>
<accession>A0A7Z0DRA4</accession>
<reference evidence="3 4" key="1">
    <citation type="submission" date="2020-07" db="EMBL/GenBank/DDBJ databases">
        <title>Sequencing the genomes of 1000 actinobacteria strains.</title>
        <authorList>
            <person name="Klenk H.-P."/>
        </authorList>
    </citation>
    <scope>NUCLEOTIDE SEQUENCE [LARGE SCALE GENOMIC DNA]</scope>
    <source>
        <strain evidence="3 4">DSM 26487</strain>
    </source>
</reference>
<dbReference type="Proteomes" id="UP000564496">
    <property type="component" value="Unassembled WGS sequence"/>
</dbReference>
<evidence type="ECO:0000256" key="1">
    <source>
        <dbReference type="SAM" id="MobiDB-lite"/>
    </source>
</evidence>
<keyword evidence="2" id="KW-0732">Signal</keyword>
<feature type="compositionally biased region" description="Low complexity" evidence="1">
    <location>
        <begin position="42"/>
        <end position="51"/>
    </location>
</feature>